<accession>A0ABV1K138</accession>
<dbReference type="PANTHER" id="PTHR43742">
    <property type="entry name" value="TRIMETHYLAMINE-N-OXIDE REDUCTASE"/>
    <property type="match status" value="1"/>
</dbReference>
<feature type="domain" description="4Fe-4S Mo/W bis-MGD-type" evidence="5">
    <location>
        <begin position="14"/>
        <end position="72"/>
    </location>
</feature>
<gene>
    <name evidence="6" type="ORF">WHI96_24265</name>
</gene>
<dbReference type="InterPro" id="IPR050612">
    <property type="entry name" value="Prok_Mopterin_Oxidored"/>
</dbReference>
<feature type="region of interest" description="Disordered" evidence="4">
    <location>
        <begin position="106"/>
        <end position="127"/>
    </location>
</feature>
<evidence type="ECO:0000256" key="1">
    <source>
        <dbReference type="ARBA" id="ARBA00022723"/>
    </source>
</evidence>
<evidence type="ECO:0000256" key="4">
    <source>
        <dbReference type="SAM" id="MobiDB-lite"/>
    </source>
</evidence>
<dbReference type="PANTHER" id="PTHR43742:SF6">
    <property type="entry name" value="OXIDOREDUCTASE YYAE-RELATED"/>
    <property type="match status" value="1"/>
</dbReference>
<dbReference type="InterPro" id="IPR006963">
    <property type="entry name" value="Mopterin_OxRdtase_4Fe-4S_dom"/>
</dbReference>
<dbReference type="Pfam" id="PF04879">
    <property type="entry name" value="Molybdop_Fe4S4"/>
    <property type="match status" value="1"/>
</dbReference>
<dbReference type="Proteomes" id="UP001464923">
    <property type="component" value="Unassembled WGS sequence"/>
</dbReference>
<dbReference type="RefSeq" id="WP_345643442.1">
    <property type="nucleotide sequence ID" value="NZ_BAABLY010000016.1"/>
</dbReference>
<dbReference type="Gene3D" id="2.20.25.90">
    <property type="entry name" value="ADC-like domains"/>
    <property type="match status" value="1"/>
</dbReference>
<dbReference type="SUPFAM" id="SSF53706">
    <property type="entry name" value="Formate dehydrogenase/DMSO reductase, domains 1-3"/>
    <property type="match status" value="1"/>
</dbReference>
<evidence type="ECO:0000256" key="2">
    <source>
        <dbReference type="ARBA" id="ARBA00023004"/>
    </source>
</evidence>
<reference evidence="6 7" key="1">
    <citation type="submission" date="2024-03" db="EMBL/GenBank/DDBJ databases">
        <title>Draft genome sequence of Pseudonocardia tropica JCM 19149.</title>
        <authorList>
            <person name="Butdee W."/>
            <person name="Duangmal K."/>
        </authorList>
    </citation>
    <scope>NUCLEOTIDE SEQUENCE [LARGE SCALE GENOMIC DNA]</scope>
    <source>
        <strain evidence="6 7">JCM 19149</strain>
    </source>
</reference>
<keyword evidence="3" id="KW-0411">Iron-sulfur</keyword>
<dbReference type="EMBL" id="JBEDNP010000020">
    <property type="protein sequence ID" value="MEQ3541932.1"/>
    <property type="molecule type" value="Genomic_DNA"/>
</dbReference>
<dbReference type="Gene3D" id="3.40.50.740">
    <property type="match status" value="1"/>
</dbReference>
<dbReference type="SMART" id="SM00926">
    <property type="entry name" value="Molybdop_Fe4S4"/>
    <property type="match status" value="1"/>
</dbReference>
<sequence length="127" mass="13678">MTATHEAPATPLTEKVVEAACPQDCPDTCAMLVTVDGAGTATSVVGDPDHPYTDGGLCVKVDNYLDRVHDPGRVLFPMRRTGPKGSGRFERITWDEAVTEIATRFTTPTSTAPRRSCRSTTWAPRAS</sequence>
<name>A0ABV1K138_9PSEU</name>
<evidence type="ECO:0000259" key="5">
    <source>
        <dbReference type="PROSITE" id="PS51669"/>
    </source>
</evidence>
<organism evidence="6 7">
    <name type="scientific">Pseudonocardia tropica</name>
    <dbReference type="NCBI Taxonomy" id="681289"/>
    <lineage>
        <taxon>Bacteria</taxon>
        <taxon>Bacillati</taxon>
        <taxon>Actinomycetota</taxon>
        <taxon>Actinomycetes</taxon>
        <taxon>Pseudonocardiales</taxon>
        <taxon>Pseudonocardiaceae</taxon>
        <taxon>Pseudonocardia</taxon>
    </lineage>
</organism>
<comment type="caution">
    <text evidence="6">The sequence shown here is derived from an EMBL/GenBank/DDBJ whole genome shotgun (WGS) entry which is preliminary data.</text>
</comment>
<evidence type="ECO:0000313" key="7">
    <source>
        <dbReference type="Proteomes" id="UP001464923"/>
    </source>
</evidence>
<evidence type="ECO:0000313" key="6">
    <source>
        <dbReference type="EMBL" id="MEQ3541932.1"/>
    </source>
</evidence>
<keyword evidence="7" id="KW-1185">Reference proteome</keyword>
<keyword evidence="1" id="KW-0479">Metal-binding</keyword>
<proteinExistence type="predicted"/>
<evidence type="ECO:0000256" key="3">
    <source>
        <dbReference type="ARBA" id="ARBA00023014"/>
    </source>
</evidence>
<dbReference type="PROSITE" id="PS51669">
    <property type="entry name" value="4FE4S_MOW_BIS_MGD"/>
    <property type="match status" value="1"/>
</dbReference>
<keyword evidence="2" id="KW-0408">Iron</keyword>
<protein>
    <recommendedName>
        <fullName evidence="5">4Fe-4S Mo/W bis-MGD-type domain-containing protein</fullName>
    </recommendedName>
</protein>